<evidence type="ECO:0000313" key="2">
    <source>
        <dbReference type="EMBL" id="KAH0916266.1"/>
    </source>
</evidence>
<protein>
    <submittedName>
        <fullName evidence="2">Uncharacterized protein</fullName>
    </submittedName>
</protein>
<evidence type="ECO:0000256" key="1">
    <source>
        <dbReference type="SAM" id="MobiDB-lite"/>
    </source>
</evidence>
<feature type="region of interest" description="Disordered" evidence="1">
    <location>
        <begin position="1"/>
        <end position="23"/>
    </location>
</feature>
<accession>A0ABQ8CIY5</accession>
<keyword evidence="3" id="KW-1185">Reference proteome</keyword>
<sequence>MDRKSWPWKKKSSSEKPAPVTDQDQVLHLSFSLSTERL</sequence>
<feature type="compositionally biased region" description="Basic residues" evidence="1">
    <location>
        <begin position="1"/>
        <end position="11"/>
    </location>
</feature>
<comment type="caution">
    <text evidence="2">The sequence shown here is derived from an EMBL/GenBank/DDBJ whole genome shotgun (WGS) entry which is preliminary data.</text>
</comment>
<dbReference type="Proteomes" id="UP000824890">
    <property type="component" value="Unassembled WGS sequence"/>
</dbReference>
<gene>
    <name evidence="2" type="ORF">HID58_030712</name>
</gene>
<evidence type="ECO:0000313" key="3">
    <source>
        <dbReference type="Proteomes" id="UP000824890"/>
    </source>
</evidence>
<proteinExistence type="predicted"/>
<reference evidence="2 3" key="1">
    <citation type="submission" date="2021-05" db="EMBL/GenBank/DDBJ databases">
        <title>Genome Assembly of Synthetic Allotetraploid Brassica napus Reveals Homoeologous Exchanges between Subgenomes.</title>
        <authorList>
            <person name="Davis J.T."/>
        </authorList>
    </citation>
    <scope>NUCLEOTIDE SEQUENCE [LARGE SCALE GENOMIC DNA]</scope>
    <source>
        <strain evidence="3">cv. Da-Ae</strain>
        <tissue evidence="2">Seedling</tissue>
    </source>
</reference>
<dbReference type="EMBL" id="JAGKQM010000008">
    <property type="protein sequence ID" value="KAH0916266.1"/>
    <property type="molecule type" value="Genomic_DNA"/>
</dbReference>
<organism evidence="2 3">
    <name type="scientific">Brassica napus</name>
    <name type="common">Rape</name>
    <dbReference type="NCBI Taxonomy" id="3708"/>
    <lineage>
        <taxon>Eukaryota</taxon>
        <taxon>Viridiplantae</taxon>
        <taxon>Streptophyta</taxon>
        <taxon>Embryophyta</taxon>
        <taxon>Tracheophyta</taxon>
        <taxon>Spermatophyta</taxon>
        <taxon>Magnoliopsida</taxon>
        <taxon>eudicotyledons</taxon>
        <taxon>Gunneridae</taxon>
        <taxon>Pentapetalae</taxon>
        <taxon>rosids</taxon>
        <taxon>malvids</taxon>
        <taxon>Brassicales</taxon>
        <taxon>Brassicaceae</taxon>
        <taxon>Brassiceae</taxon>
        <taxon>Brassica</taxon>
    </lineage>
</organism>
<name>A0ABQ8CIY5_BRANA</name>